<dbReference type="Proteomes" id="UP000002964">
    <property type="component" value="Unassembled WGS sequence"/>
</dbReference>
<dbReference type="InterPro" id="IPR002197">
    <property type="entry name" value="HTH_Fis"/>
</dbReference>
<evidence type="ECO:0000313" key="8">
    <source>
        <dbReference type="Proteomes" id="UP000002964"/>
    </source>
</evidence>
<evidence type="ECO:0000256" key="3">
    <source>
        <dbReference type="ARBA" id="ARBA00023015"/>
    </source>
</evidence>
<dbReference type="PRINTS" id="PR01590">
    <property type="entry name" value="HTHFIS"/>
</dbReference>
<dbReference type="InterPro" id="IPR058031">
    <property type="entry name" value="AAA_lid_NorR"/>
</dbReference>
<dbReference type="InterPro" id="IPR027417">
    <property type="entry name" value="P-loop_NTPase"/>
</dbReference>
<organism evidence="7 8">
    <name type="scientific">Thiorhodovibrio frisius</name>
    <dbReference type="NCBI Taxonomy" id="631362"/>
    <lineage>
        <taxon>Bacteria</taxon>
        <taxon>Pseudomonadati</taxon>
        <taxon>Pseudomonadota</taxon>
        <taxon>Gammaproteobacteria</taxon>
        <taxon>Chromatiales</taxon>
        <taxon>Chromatiaceae</taxon>
        <taxon>Thiorhodovibrio</taxon>
    </lineage>
</organism>
<dbReference type="Pfam" id="PF25601">
    <property type="entry name" value="AAA_lid_14"/>
    <property type="match status" value="1"/>
</dbReference>
<dbReference type="PROSITE" id="PS50045">
    <property type="entry name" value="SIGMA54_INTERACT_4"/>
    <property type="match status" value="1"/>
</dbReference>
<gene>
    <name evidence="7" type="ORF">Thi970DRAFT_02199</name>
</gene>
<dbReference type="FunFam" id="3.40.50.300:FF:000006">
    <property type="entry name" value="DNA-binding transcriptional regulator NtrC"/>
    <property type="match status" value="1"/>
</dbReference>
<accession>H8YZ35</accession>
<keyword evidence="5" id="KW-0804">Transcription</keyword>
<protein>
    <submittedName>
        <fullName evidence="7">Sigma-54 interacting regulator</fullName>
    </submittedName>
</protein>
<dbReference type="InterPro" id="IPR025662">
    <property type="entry name" value="Sigma_54_int_dom_ATP-bd_1"/>
</dbReference>
<dbReference type="PROSITE" id="PS00675">
    <property type="entry name" value="SIGMA54_INTERACT_1"/>
    <property type="match status" value="1"/>
</dbReference>
<dbReference type="CDD" id="cd00009">
    <property type="entry name" value="AAA"/>
    <property type="match status" value="1"/>
</dbReference>
<dbReference type="InterPro" id="IPR002078">
    <property type="entry name" value="Sigma_54_int"/>
</dbReference>
<dbReference type="SUPFAM" id="SSF52172">
    <property type="entry name" value="CheY-like"/>
    <property type="match status" value="1"/>
</dbReference>
<evidence type="ECO:0000256" key="4">
    <source>
        <dbReference type="ARBA" id="ARBA00023125"/>
    </source>
</evidence>
<dbReference type="SUPFAM" id="SSF46689">
    <property type="entry name" value="Homeodomain-like"/>
    <property type="match status" value="1"/>
</dbReference>
<dbReference type="Pfam" id="PF00158">
    <property type="entry name" value="Sigma54_activat"/>
    <property type="match status" value="1"/>
</dbReference>
<sequence>MSRATLLLVDPSPAVRHQLVSVLAAVPKTHLETCTRERIAAESERLRPRIWLLADPVRALAADGAAAMVPERTASLSLDASQDALLAALRAGAAQHFALPAQAQALAQWLRALVKSVPAPEGQANPPLIAESPAMQRLLQLIERIAGSTATVFLTGESGVGKEVLAREIHRRSPRRARPFEAINCAAVPENMLEAVLFGHERGAFTGASEARPGKFRAADGGTLLLDEITEMPLPLQAKLLRVLQEREVEPLGARRPKSVDVRVLATSNRCPQSALAEGLLREDLFYRLNVFPLHLPPLRERAEDLLPLAQSFAQELSCGRITGLTADAVERLQAHDWPGNVRELRNLMERSCVLAQGGELDAADVMFDADWLFADGDQAQRPTVVENPSLHLGSQLQQQEIRVILDTLAAAGGDRKQTATRLGISPRTLRYKLARLRDEGVAIPAP</sequence>
<dbReference type="AlphaFoldDB" id="H8YZ35"/>
<dbReference type="PANTHER" id="PTHR32071">
    <property type="entry name" value="TRANSCRIPTIONAL REGULATORY PROTEIN"/>
    <property type="match status" value="1"/>
</dbReference>
<name>H8YZ35_9GAMM</name>
<keyword evidence="8" id="KW-1185">Reference proteome</keyword>
<dbReference type="PANTHER" id="PTHR32071:SF21">
    <property type="entry name" value="TRANSCRIPTIONAL REGULATORY PROTEIN FLGR"/>
    <property type="match status" value="1"/>
</dbReference>
<dbReference type="Gene3D" id="1.10.8.60">
    <property type="match status" value="1"/>
</dbReference>
<dbReference type="Gene3D" id="1.10.10.60">
    <property type="entry name" value="Homeodomain-like"/>
    <property type="match status" value="1"/>
</dbReference>
<dbReference type="InterPro" id="IPR025943">
    <property type="entry name" value="Sigma_54_int_dom_ATP-bd_2"/>
</dbReference>
<keyword evidence="1" id="KW-0547">Nucleotide-binding</keyword>
<dbReference type="GO" id="GO:0005524">
    <property type="term" value="F:ATP binding"/>
    <property type="evidence" value="ECO:0007669"/>
    <property type="project" value="UniProtKB-KW"/>
</dbReference>
<dbReference type="InterPro" id="IPR009057">
    <property type="entry name" value="Homeodomain-like_sf"/>
</dbReference>
<dbReference type="SMART" id="SM00382">
    <property type="entry name" value="AAA"/>
    <property type="match status" value="1"/>
</dbReference>
<dbReference type="Pfam" id="PF02954">
    <property type="entry name" value="HTH_8"/>
    <property type="match status" value="1"/>
</dbReference>
<dbReference type="HOGENOM" id="CLU_000445_0_6_6"/>
<reference evidence="7 8" key="2">
    <citation type="submission" date="2011-11" db="EMBL/GenBank/DDBJ databases">
        <authorList>
            <consortium name="US DOE Joint Genome Institute"/>
            <person name="Lucas S."/>
            <person name="Han J."/>
            <person name="Lapidus A."/>
            <person name="Cheng J.-F."/>
            <person name="Goodwin L."/>
            <person name="Pitluck S."/>
            <person name="Peters L."/>
            <person name="Ovchinnikova G."/>
            <person name="Zhang X."/>
            <person name="Detter J.C."/>
            <person name="Han C."/>
            <person name="Tapia R."/>
            <person name="Land M."/>
            <person name="Hauser L."/>
            <person name="Kyrpides N."/>
            <person name="Ivanova N."/>
            <person name="Pagani I."/>
            <person name="Vogl K."/>
            <person name="Liu Z."/>
            <person name="Overmann J."/>
            <person name="Frigaard N.-U."/>
            <person name="Bryant D."/>
            <person name="Woyke T."/>
        </authorList>
    </citation>
    <scope>NUCLEOTIDE SEQUENCE [LARGE SCALE GENOMIC DNA]</scope>
    <source>
        <strain evidence="7 8">970</strain>
    </source>
</reference>
<evidence type="ECO:0000256" key="1">
    <source>
        <dbReference type="ARBA" id="ARBA00022741"/>
    </source>
</evidence>
<dbReference type="PROSITE" id="PS00676">
    <property type="entry name" value="SIGMA54_INTERACT_2"/>
    <property type="match status" value="1"/>
</dbReference>
<evidence type="ECO:0000256" key="5">
    <source>
        <dbReference type="ARBA" id="ARBA00023163"/>
    </source>
</evidence>
<dbReference type="InterPro" id="IPR003593">
    <property type="entry name" value="AAA+_ATPase"/>
</dbReference>
<evidence type="ECO:0000256" key="2">
    <source>
        <dbReference type="ARBA" id="ARBA00022840"/>
    </source>
</evidence>
<keyword evidence="2" id="KW-0067">ATP-binding</keyword>
<dbReference type="PROSITE" id="PS00688">
    <property type="entry name" value="SIGMA54_INTERACT_3"/>
    <property type="match status" value="1"/>
</dbReference>
<reference evidence="8" key="1">
    <citation type="submission" date="2011-06" db="EMBL/GenBank/DDBJ databases">
        <authorList>
            <consortium name="US DOE Joint Genome Institute (JGI-PGF)"/>
            <person name="Lucas S."/>
            <person name="Han J."/>
            <person name="Lapidus A."/>
            <person name="Cheng J.-F."/>
            <person name="Goodwin L."/>
            <person name="Pitluck S."/>
            <person name="Peters L."/>
            <person name="Land M.L."/>
            <person name="Hauser L."/>
            <person name="Vogl K."/>
            <person name="Liu Z."/>
            <person name="Overmann J."/>
            <person name="Frigaard N.-U."/>
            <person name="Bryant D.A."/>
            <person name="Woyke T.J."/>
        </authorList>
    </citation>
    <scope>NUCLEOTIDE SEQUENCE [LARGE SCALE GENOMIC DNA]</scope>
    <source>
        <strain evidence="8">970</strain>
    </source>
</reference>
<dbReference type="SUPFAM" id="SSF52540">
    <property type="entry name" value="P-loop containing nucleoside triphosphate hydrolases"/>
    <property type="match status" value="1"/>
</dbReference>
<dbReference type="InterPro" id="IPR011006">
    <property type="entry name" value="CheY-like_superfamily"/>
</dbReference>
<dbReference type="RefSeq" id="WP_009148546.1">
    <property type="nucleotide sequence ID" value="NZ_CP121471.1"/>
</dbReference>
<dbReference type="Gene3D" id="3.40.50.300">
    <property type="entry name" value="P-loop containing nucleotide triphosphate hydrolases"/>
    <property type="match status" value="1"/>
</dbReference>
<evidence type="ECO:0000313" key="7">
    <source>
        <dbReference type="EMBL" id="EIC21962.1"/>
    </source>
</evidence>
<dbReference type="STRING" id="631362.Thi970DRAFT_02199"/>
<feature type="domain" description="Sigma-54 factor interaction" evidence="6">
    <location>
        <begin position="128"/>
        <end position="354"/>
    </location>
</feature>
<dbReference type="InterPro" id="IPR025944">
    <property type="entry name" value="Sigma_54_int_dom_CS"/>
</dbReference>
<dbReference type="eggNOG" id="COG2204">
    <property type="taxonomic scope" value="Bacteria"/>
</dbReference>
<keyword evidence="4" id="KW-0238">DNA-binding</keyword>
<proteinExistence type="predicted"/>
<dbReference type="EMBL" id="JH603169">
    <property type="protein sequence ID" value="EIC21962.1"/>
    <property type="molecule type" value="Genomic_DNA"/>
</dbReference>
<evidence type="ECO:0000259" key="6">
    <source>
        <dbReference type="PROSITE" id="PS50045"/>
    </source>
</evidence>
<dbReference type="GO" id="GO:0043565">
    <property type="term" value="F:sequence-specific DNA binding"/>
    <property type="evidence" value="ECO:0007669"/>
    <property type="project" value="InterPro"/>
</dbReference>
<dbReference type="GO" id="GO:0006355">
    <property type="term" value="P:regulation of DNA-templated transcription"/>
    <property type="evidence" value="ECO:0007669"/>
    <property type="project" value="InterPro"/>
</dbReference>
<keyword evidence="3" id="KW-0805">Transcription regulation</keyword>
<dbReference type="OrthoDB" id="9804019at2"/>